<feature type="region of interest" description="Disordered" evidence="1">
    <location>
        <begin position="1"/>
        <end position="102"/>
    </location>
</feature>
<keyword evidence="4" id="KW-1185">Reference proteome</keyword>
<gene>
    <name evidence="3" type="ORF">PACTADRAFT_51783</name>
</gene>
<evidence type="ECO:0000256" key="1">
    <source>
        <dbReference type="SAM" id="MobiDB-lite"/>
    </source>
</evidence>
<dbReference type="InterPro" id="IPR000253">
    <property type="entry name" value="FHA_dom"/>
</dbReference>
<accession>A0A1E4TNB1</accession>
<dbReference type="AlphaFoldDB" id="A0A1E4TNB1"/>
<dbReference type="SUPFAM" id="SSF49879">
    <property type="entry name" value="SMAD/FHA domain"/>
    <property type="match status" value="1"/>
</dbReference>
<dbReference type="Gene3D" id="2.60.200.20">
    <property type="match status" value="1"/>
</dbReference>
<dbReference type="Pfam" id="PF00498">
    <property type="entry name" value="FHA"/>
    <property type="match status" value="1"/>
</dbReference>
<name>A0A1E4TNB1_PACTA</name>
<organism evidence="3 4">
    <name type="scientific">Pachysolen tannophilus NRRL Y-2460</name>
    <dbReference type="NCBI Taxonomy" id="669874"/>
    <lineage>
        <taxon>Eukaryota</taxon>
        <taxon>Fungi</taxon>
        <taxon>Dikarya</taxon>
        <taxon>Ascomycota</taxon>
        <taxon>Saccharomycotina</taxon>
        <taxon>Pichiomycetes</taxon>
        <taxon>Pachysolenaceae</taxon>
        <taxon>Pachysolen</taxon>
    </lineage>
</organism>
<dbReference type="PANTHER" id="PTHR23308">
    <property type="entry name" value="NUCLEAR INHIBITOR OF PROTEIN PHOSPHATASE-1"/>
    <property type="match status" value="1"/>
</dbReference>
<evidence type="ECO:0000313" key="3">
    <source>
        <dbReference type="EMBL" id="ODV93158.1"/>
    </source>
</evidence>
<sequence length="220" mass="25310">MYKSSERSKDEEKTKGSRYRESRYRESRHRDKHDVSHGNLSSSSRNREKSPVRELKPVDRKENNNNVGIQLKPSGLLGRNEKSKKIAASKKENDKYSPPKDSIVPASLSKSFQLFLFKSEDDKDATKIVLSSKSFYIIGKDEEVCDIIVRDSDTVSSQHAVVQFREKSTGNVSAYIIDMDSKNGSFLNEVEIPKERYIELKNQDILRFGESDWEYIFISS</sequence>
<dbReference type="SMART" id="SM00240">
    <property type="entry name" value="FHA"/>
    <property type="match status" value="1"/>
</dbReference>
<evidence type="ECO:0000313" key="4">
    <source>
        <dbReference type="Proteomes" id="UP000094236"/>
    </source>
</evidence>
<dbReference type="EMBL" id="KV454018">
    <property type="protein sequence ID" value="ODV93158.1"/>
    <property type="molecule type" value="Genomic_DNA"/>
</dbReference>
<dbReference type="Proteomes" id="UP000094236">
    <property type="component" value="Unassembled WGS sequence"/>
</dbReference>
<reference evidence="4" key="1">
    <citation type="submission" date="2016-05" db="EMBL/GenBank/DDBJ databases">
        <title>Comparative genomics of biotechnologically important yeasts.</title>
        <authorList>
            <consortium name="DOE Joint Genome Institute"/>
            <person name="Riley R."/>
            <person name="Haridas S."/>
            <person name="Wolfe K.H."/>
            <person name="Lopes M.R."/>
            <person name="Hittinger C.T."/>
            <person name="Goker M."/>
            <person name="Salamov A."/>
            <person name="Wisecaver J."/>
            <person name="Long T.M."/>
            <person name="Aerts A.L."/>
            <person name="Barry K."/>
            <person name="Choi C."/>
            <person name="Clum A."/>
            <person name="Coughlan A.Y."/>
            <person name="Deshpande S."/>
            <person name="Douglass A.P."/>
            <person name="Hanson S.J."/>
            <person name="Klenk H.-P."/>
            <person name="Labutti K."/>
            <person name="Lapidus A."/>
            <person name="Lindquist E."/>
            <person name="Lipzen A."/>
            <person name="Meier-Kolthoff J.P."/>
            <person name="Ohm R.A."/>
            <person name="Otillar R.P."/>
            <person name="Pangilinan J."/>
            <person name="Peng Y."/>
            <person name="Rokas A."/>
            <person name="Rosa C.A."/>
            <person name="Scheuner C."/>
            <person name="Sibirny A.A."/>
            <person name="Slot J.C."/>
            <person name="Stielow J.B."/>
            <person name="Sun H."/>
            <person name="Kurtzman C.P."/>
            <person name="Blackwell M."/>
            <person name="Grigoriev I.V."/>
            <person name="Jeffries T.W."/>
        </authorList>
    </citation>
    <scope>NUCLEOTIDE SEQUENCE [LARGE SCALE GENOMIC DNA]</scope>
    <source>
        <strain evidence="4">NRRL Y-2460</strain>
    </source>
</reference>
<feature type="compositionally biased region" description="Basic and acidic residues" evidence="1">
    <location>
        <begin position="79"/>
        <end position="98"/>
    </location>
</feature>
<evidence type="ECO:0000259" key="2">
    <source>
        <dbReference type="PROSITE" id="PS50006"/>
    </source>
</evidence>
<dbReference type="InterPro" id="IPR008984">
    <property type="entry name" value="SMAD_FHA_dom_sf"/>
</dbReference>
<feature type="compositionally biased region" description="Basic and acidic residues" evidence="1">
    <location>
        <begin position="1"/>
        <end position="36"/>
    </location>
</feature>
<protein>
    <recommendedName>
        <fullName evidence="2">FHA domain-containing protein</fullName>
    </recommendedName>
</protein>
<feature type="domain" description="FHA" evidence="2">
    <location>
        <begin position="136"/>
        <end position="192"/>
    </location>
</feature>
<feature type="compositionally biased region" description="Basic and acidic residues" evidence="1">
    <location>
        <begin position="45"/>
        <end position="63"/>
    </location>
</feature>
<dbReference type="PROSITE" id="PS50006">
    <property type="entry name" value="FHA_DOMAIN"/>
    <property type="match status" value="1"/>
</dbReference>
<dbReference type="InterPro" id="IPR050923">
    <property type="entry name" value="Cell_Proc_Reg/RNA_Proc"/>
</dbReference>
<proteinExistence type="predicted"/>
<dbReference type="OrthoDB" id="444265at2759"/>
<dbReference type="STRING" id="669874.A0A1E4TNB1"/>